<dbReference type="EMBL" id="FNTJ01000003">
    <property type="protein sequence ID" value="SED35360.1"/>
    <property type="molecule type" value="Genomic_DNA"/>
</dbReference>
<name>A0A1H5A1A7_9PSED</name>
<protein>
    <recommendedName>
        <fullName evidence="3">HicA toxin of toxin-antitoxin</fullName>
    </recommendedName>
</protein>
<dbReference type="AlphaFoldDB" id="A0A1H5A1A7"/>
<evidence type="ECO:0008006" key="3">
    <source>
        <dbReference type="Google" id="ProtNLM"/>
    </source>
</evidence>
<organism evidence="1 2">
    <name type="scientific">Pseudomonas saponiphila</name>
    <dbReference type="NCBI Taxonomy" id="556534"/>
    <lineage>
        <taxon>Bacteria</taxon>
        <taxon>Pseudomonadati</taxon>
        <taxon>Pseudomonadota</taxon>
        <taxon>Gammaproteobacteria</taxon>
        <taxon>Pseudomonadales</taxon>
        <taxon>Pseudomonadaceae</taxon>
        <taxon>Pseudomonas</taxon>
    </lineage>
</organism>
<gene>
    <name evidence="1" type="ORF">SAMN05216178_6907</name>
</gene>
<evidence type="ECO:0000313" key="2">
    <source>
        <dbReference type="Proteomes" id="UP000198982"/>
    </source>
</evidence>
<sequence>MCSRKEVKRVLDEAIKLGFTVGRASNGHYRFDKPGVQAVFFSSTPGDNRAILNGTAKLRRAAKLAAA</sequence>
<dbReference type="RefSeq" id="WP_092320870.1">
    <property type="nucleotide sequence ID" value="NZ_FNTJ01000003.1"/>
</dbReference>
<proteinExistence type="predicted"/>
<reference evidence="2" key="1">
    <citation type="submission" date="2016-10" db="EMBL/GenBank/DDBJ databases">
        <authorList>
            <person name="Varghese N."/>
            <person name="Submissions S."/>
        </authorList>
    </citation>
    <scope>NUCLEOTIDE SEQUENCE [LARGE SCALE GENOMIC DNA]</scope>
    <source>
        <strain evidence="2">DSM 9751</strain>
    </source>
</reference>
<accession>A0A1H5A1A7</accession>
<evidence type="ECO:0000313" key="1">
    <source>
        <dbReference type="EMBL" id="SED35360.1"/>
    </source>
</evidence>
<keyword evidence="2" id="KW-1185">Reference proteome</keyword>
<dbReference type="Proteomes" id="UP000198982">
    <property type="component" value="Unassembled WGS sequence"/>
</dbReference>